<reference evidence="2" key="1">
    <citation type="submission" date="2020-04" db="EMBL/GenBank/DDBJ databases">
        <title>Genome Assembly and Annotation of Botryosphaeria dothidea sdau 11-99, a Latent Pathogen of Apple Fruit Ring Rot in China.</title>
        <authorList>
            <person name="Yu C."/>
            <person name="Diao Y."/>
            <person name="Lu Q."/>
            <person name="Zhao J."/>
            <person name="Cui S."/>
            <person name="Peng C."/>
            <person name="He B."/>
            <person name="Liu H."/>
        </authorList>
    </citation>
    <scope>NUCLEOTIDE SEQUENCE [LARGE SCALE GENOMIC DNA]</scope>
    <source>
        <strain evidence="2">Sdau11-99</strain>
    </source>
</reference>
<protein>
    <submittedName>
        <fullName evidence="2">Uncharacterized protein</fullName>
    </submittedName>
</protein>
<keyword evidence="3" id="KW-1185">Reference proteome</keyword>
<feature type="compositionally biased region" description="Basic and acidic residues" evidence="1">
    <location>
        <begin position="132"/>
        <end position="141"/>
    </location>
</feature>
<feature type="region of interest" description="Disordered" evidence="1">
    <location>
        <begin position="99"/>
        <end position="257"/>
    </location>
</feature>
<sequence>MSTSTALLASKYAINKPTTTSSPAENMANITFSSSKKSWADMWDEDSEESTTSGQDSNNTTDCESTSSNKQPASKKPCAGMLRSRWADANYECKGAQTHAEYRATNGTTTTTTTTKQSPSKNKLSTSTNKPAAKESTDKWDTPTYNGSTTTITTTTTTTKQPVGMLKSRWSTTTKQPTTTTTTSSSTSSSPTTSSTTTKTTTPPTLTEFKQPVDDKPAPGMLKSCWADDTHEYKGCQTRAEYRATHNTDNKNKPRRR</sequence>
<comment type="caution">
    <text evidence="2">The sequence shown here is derived from an EMBL/GenBank/DDBJ whole genome shotgun (WGS) entry which is preliminary data.</text>
</comment>
<evidence type="ECO:0000313" key="2">
    <source>
        <dbReference type="EMBL" id="KAF4310187.1"/>
    </source>
</evidence>
<dbReference type="EMBL" id="WWBZ02000016">
    <property type="protein sequence ID" value="KAF4310187.1"/>
    <property type="molecule type" value="Genomic_DNA"/>
</dbReference>
<name>A0A8H4IZN1_9PEZI</name>
<feature type="compositionally biased region" description="Polar residues" evidence="1">
    <location>
        <begin position="50"/>
        <end position="72"/>
    </location>
</feature>
<dbReference type="Proteomes" id="UP000572817">
    <property type="component" value="Unassembled WGS sequence"/>
</dbReference>
<gene>
    <name evidence="2" type="ORF">GTA08_BOTSDO02006</name>
</gene>
<dbReference type="AlphaFoldDB" id="A0A8H4IZN1"/>
<feature type="compositionally biased region" description="Polar residues" evidence="1">
    <location>
        <begin position="16"/>
        <end position="37"/>
    </location>
</feature>
<dbReference type="OrthoDB" id="10665631at2759"/>
<feature type="compositionally biased region" description="Low complexity" evidence="1">
    <location>
        <begin position="171"/>
        <end position="205"/>
    </location>
</feature>
<feature type="compositionally biased region" description="Low complexity" evidence="1">
    <location>
        <begin position="149"/>
        <end position="159"/>
    </location>
</feature>
<accession>A0A8H4IZN1</accession>
<evidence type="ECO:0000313" key="3">
    <source>
        <dbReference type="Proteomes" id="UP000572817"/>
    </source>
</evidence>
<evidence type="ECO:0000256" key="1">
    <source>
        <dbReference type="SAM" id="MobiDB-lite"/>
    </source>
</evidence>
<organism evidence="2 3">
    <name type="scientific">Botryosphaeria dothidea</name>
    <dbReference type="NCBI Taxonomy" id="55169"/>
    <lineage>
        <taxon>Eukaryota</taxon>
        <taxon>Fungi</taxon>
        <taxon>Dikarya</taxon>
        <taxon>Ascomycota</taxon>
        <taxon>Pezizomycotina</taxon>
        <taxon>Dothideomycetes</taxon>
        <taxon>Dothideomycetes incertae sedis</taxon>
        <taxon>Botryosphaeriales</taxon>
        <taxon>Botryosphaeriaceae</taxon>
        <taxon>Botryosphaeria</taxon>
    </lineage>
</organism>
<feature type="region of interest" description="Disordered" evidence="1">
    <location>
        <begin position="1"/>
        <end position="78"/>
    </location>
</feature>
<proteinExistence type="predicted"/>
<feature type="compositionally biased region" description="Polar residues" evidence="1">
    <location>
        <begin position="116"/>
        <end position="130"/>
    </location>
</feature>
<feature type="compositionally biased region" description="Basic and acidic residues" evidence="1">
    <location>
        <begin position="226"/>
        <end position="257"/>
    </location>
</feature>